<keyword evidence="3 5" id="KW-1133">Transmembrane helix</keyword>
<dbReference type="EMBL" id="CP119316">
    <property type="protein sequence ID" value="WEK46464.1"/>
    <property type="molecule type" value="Genomic_DNA"/>
</dbReference>
<feature type="transmembrane region" description="Helical" evidence="5">
    <location>
        <begin position="12"/>
        <end position="33"/>
    </location>
</feature>
<feature type="transmembrane region" description="Helical" evidence="5">
    <location>
        <begin position="114"/>
        <end position="132"/>
    </location>
</feature>
<evidence type="ECO:0000256" key="2">
    <source>
        <dbReference type="ARBA" id="ARBA00022692"/>
    </source>
</evidence>
<evidence type="ECO:0000256" key="1">
    <source>
        <dbReference type="ARBA" id="ARBA00004141"/>
    </source>
</evidence>
<dbReference type="AlphaFoldDB" id="A0AAJ6BMJ9"/>
<dbReference type="GO" id="GO:0016020">
    <property type="term" value="C:membrane"/>
    <property type="evidence" value="ECO:0007669"/>
    <property type="project" value="UniProtKB-SubCell"/>
</dbReference>
<evidence type="ECO:0000256" key="3">
    <source>
        <dbReference type="ARBA" id="ARBA00022989"/>
    </source>
</evidence>
<dbReference type="InterPro" id="IPR032808">
    <property type="entry name" value="DoxX"/>
</dbReference>
<evidence type="ECO:0000256" key="5">
    <source>
        <dbReference type="SAM" id="Phobius"/>
    </source>
</evidence>
<reference evidence="6" key="1">
    <citation type="submission" date="2023-03" db="EMBL/GenBank/DDBJ databases">
        <title>Andean soil-derived lignocellulolytic bacterial consortium as a source of novel taxa and putative plastic-active enzymes.</title>
        <authorList>
            <person name="Diaz-Garcia L."/>
            <person name="Chuvochina M."/>
            <person name="Feuerriegel G."/>
            <person name="Bunk B."/>
            <person name="Sproer C."/>
            <person name="Streit W.R."/>
            <person name="Rodriguez L.M."/>
            <person name="Overmann J."/>
            <person name="Jimenez D.J."/>
        </authorList>
    </citation>
    <scope>NUCLEOTIDE SEQUENCE</scope>
    <source>
        <strain evidence="6">MAG 26</strain>
    </source>
</reference>
<proteinExistence type="predicted"/>
<keyword evidence="2 5" id="KW-0812">Transmembrane</keyword>
<dbReference type="KEGG" id="acob:P0Y56_15875"/>
<keyword evidence="4 5" id="KW-0472">Membrane</keyword>
<evidence type="ECO:0000313" key="6">
    <source>
        <dbReference type="EMBL" id="WEK46464.1"/>
    </source>
</evidence>
<comment type="subcellular location">
    <subcellularLocation>
        <location evidence="1">Membrane</location>
        <topology evidence="1">Multi-pass membrane protein</topology>
    </subcellularLocation>
</comment>
<protein>
    <submittedName>
        <fullName evidence="6">DoxX family membrane protein</fullName>
    </submittedName>
</protein>
<name>A0AAJ6BMJ9_9SPHN</name>
<sequence length="219" mass="23855">MTIASERVLGFALPTIRILLGAVCFVNGFNWFFKIITPYPSMSDFVHFLPPPDIVGALIENGILFHLVKAVELVAGVALLANRFVPLGLVVSMSVTVIVFIVDVFKPEFRLRAFLMGSGTLAMTLVMLIAYLDHYRPMLAVKAKPNPDPAKPRQADGGEFPTVVGGLLKPIFLPLAMLSMLVGLVQVGWLGVMVGQYIADPKPISALHPLQPRVEKPPK</sequence>
<feature type="transmembrane region" description="Helical" evidence="5">
    <location>
        <begin position="171"/>
        <end position="192"/>
    </location>
</feature>
<evidence type="ECO:0000313" key="7">
    <source>
        <dbReference type="Proteomes" id="UP001218362"/>
    </source>
</evidence>
<feature type="transmembrane region" description="Helical" evidence="5">
    <location>
        <begin position="84"/>
        <end position="102"/>
    </location>
</feature>
<dbReference type="Proteomes" id="UP001218362">
    <property type="component" value="Chromosome"/>
</dbReference>
<gene>
    <name evidence="6" type="ORF">P0Y56_15875</name>
</gene>
<accession>A0AAJ6BMJ9</accession>
<evidence type="ECO:0000256" key="4">
    <source>
        <dbReference type="ARBA" id="ARBA00023136"/>
    </source>
</evidence>
<organism evidence="6 7">
    <name type="scientific">Candidatus Andeanibacterium colombiense</name>
    <dbReference type="NCBI Taxonomy" id="3121345"/>
    <lineage>
        <taxon>Bacteria</taxon>
        <taxon>Pseudomonadati</taxon>
        <taxon>Pseudomonadota</taxon>
        <taxon>Alphaproteobacteria</taxon>
        <taxon>Sphingomonadales</taxon>
        <taxon>Sphingomonadaceae</taxon>
        <taxon>Candidatus Andeanibacterium</taxon>
    </lineage>
</organism>
<dbReference type="Pfam" id="PF07681">
    <property type="entry name" value="DoxX"/>
    <property type="match status" value="1"/>
</dbReference>